<dbReference type="OrthoDB" id="5877621at2759"/>
<organism evidence="6 7">
    <name type="scientific">Heligmosomoides polygyrus</name>
    <name type="common">Parasitic roundworm</name>
    <dbReference type="NCBI Taxonomy" id="6339"/>
    <lineage>
        <taxon>Eukaryota</taxon>
        <taxon>Metazoa</taxon>
        <taxon>Ecdysozoa</taxon>
        <taxon>Nematoda</taxon>
        <taxon>Chromadorea</taxon>
        <taxon>Rhabditida</taxon>
        <taxon>Rhabditina</taxon>
        <taxon>Rhabditomorpha</taxon>
        <taxon>Strongyloidea</taxon>
        <taxon>Heligmosomidae</taxon>
        <taxon>Heligmosomoides</taxon>
    </lineage>
</organism>
<feature type="domain" description="RING-type" evidence="4">
    <location>
        <begin position="43"/>
        <end position="101"/>
    </location>
</feature>
<dbReference type="GO" id="GO:0008270">
    <property type="term" value="F:zinc ion binding"/>
    <property type="evidence" value="ECO:0007669"/>
    <property type="project" value="UniProtKB-KW"/>
</dbReference>
<sequence length="121" mass="14010">MMETYTDVDVASNSGLTESEGATDFAEVENDDSVIRSDFFGRCTICFEEMPYDPVGCLYCQQMIGCRRCVTRWYRAAERDRGFDIMGGHPPSNHKQCPLCRHQWEEQEEVTSMFLLRDDFP</sequence>
<dbReference type="Gene3D" id="3.30.40.10">
    <property type="entry name" value="Zinc/RING finger domain, C3HC4 (zinc finger)"/>
    <property type="match status" value="1"/>
</dbReference>
<keyword evidence="6" id="KW-1185">Reference proteome</keyword>
<dbReference type="PANTHER" id="PTHR21578">
    <property type="entry name" value="PROTEIN CBG03826"/>
    <property type="match status" value="1"/>
</dbReference>
<dbReference type="PROSITE" id="PS50089">
    <property type="entry name" value="ZF_RING_2"/>
    <property type="match status" value="1"/>
</dbReference>
<evidence type="ECO:0000256" key="3">
    <source>
        <dbReference type="PROSITE-ProRule" id="PRU00175"/>
    </source>
</evidence>
<proteinExistence type="predicted"/>
<keyword evidence="1 3" id="KW-0863">Zinc-finger</keyword>
<reference evidence="7" key="2">
    <citation type="submission" date="2019-09" db="UniProtKB">
        <authorList>
            <consortium name="WormBaseParasite"/>
        </authorList>
    </citation>
    <scope>IDENTIFICATION</scope>
</reference>
<dbReference type="AlphaFoldDB" id="A0A183FIY5"/>
<dbReference type="EMBL" id="UZAH01025768">
    <property type="protein sequence ID" value="VDO70197.1"/>
    <property type="molecule type" value="Genomic_DNA"/>
</dbReference>
<dbReference type="Proteomes" id="UP000050761">
    <property type="component" value="Unassembled WGS sequence"/>
</dbReference>
<keyword evidence="2" id="KW-0862">Zinc</keyword>
<accession>A0A183FIY5</accession>
<reference evidence="5 6" key="1">
    <citation type="submission" date="2018-11" db="EMBL/GenBank/DDBJ databases">
        <authorList>
            <consortium name="Pathogen Informatics"/>
        </authorList>
    </citation>
    <scope>NUCLEOTIDE SEQUENCE [LARGE SCALE GENOMIC DNA]</scope>
</reference>
<name>A0A183FIY5_HELPZ</name>
<dbReference type="SUPFAM" id="SSF57850">
    <property type="entry name" value="RING/U-box"/>
    <property type="match status" value="1"/>
</dbReference>
<dbReference type="WBParaSite" id="HPBE_0000691301-mRNA-1">
    <property type="protein sequence ID" value="HPBE_0000691301-mRNA-1"/>
    <property type="gene ID" value="HPBE_0000691301"/>
</dbReference>
<evidence type="ECO:0000313" key="5">
    <source>
        <dbReference type="EMBL" id="VDO70197.1"/>
    </source>
</evidence>
<evidence type="ECO:0000313" key="7">
    <source>
        <dbReference type="WBParaSite" id="HPBE_0000691301-mRNA-1"/>
    </source>
</evidence>
<evidence type="ECO:0000259" key="4">
    <source>
        <dbReference type="PROSITE" id="PS50089"/>
    </source>
</evidence>
<dbReference type="PANTHER" id="PTHR21578:SF9">
    <property type="entry name" value="RING-TYPE DOMAIN-CONTAINING PROTEIN"/>
    <property type="match status" value="1"/>
</dbReference>
<keyword evidence="1 3" id="KW-0479">Metal-binding</keyword>
<accession>A0A3P7YBX6</accession>
<evidence type="ECO:0000256" key="1">
    <source>
        <dbReference type="ARBA" id="ARBA00022771"/>
    </source>
</evidence>
<dbReference type="InterPro" id="IPR001841">
    <property type="entry name" value="Znf_RING"/>
</dbReference>
<evidence type="ECO:0000256" key="2">
    <source>
        <dbReference type="ARBA" id="ARBA00022833"/>
    </source>
</evidence>
<evidence type="ECO:0000313" key="6">
    <source>
        <dbReference type="Proteomes" id="UP000050761"/>
    </source>
</evidence>
<gene>
    <name evidence="5" type="ORF">HPBE_LOCUS6914</name>
</gene>
<protein>
    <submittedName>
        <fullName evidence="7">RING-type domain-containing protein</fullName>
    </submittedName>
</protein>
<dbReference type="InterPro" id="IPR013083">
    <property type="entry name" value="Znf_RING/FYVE/PHD"/>
</dbReference>